<dbReference type="EMBL" id="UGEB01000001">
    <property type="protein sequence ID" value="STK63971.1"/>
    <property type="molecule type" value="Genomic_DNA"/>
</dbReference>
<sequence>MEMTVVAGSVMTGLAVKTVLDGMTGAVTVCFTGTAFFVVVITFVRLMTSANRFVAPVAAIAVPSPSRLRLRQKSIAQVLHPLRVFAHHAINCGKATSDLTLGVPRLVRYRLNSSIALFKWIIVRPLHCLSNVCRIRLMPLTLGKQRIGVQRDRRNPLIDLCSAECGFDDGGRYGRCGNRCRERNCGDVRRSLLCRLRFHRRFHCAAFYI</sequence>
<organism evidence="2 3">
    <name type="scientific">Escherichia coli</name>
    <dbReference type="NCBI Taxonomy" id="562"/>
    <lineage>
        <taxon>Bacteria</taxon>
        <taxon>Pseudomonadati</taxon>
        <taxon>Pseudomonadota</taxon>
        <taxon>Gammaproteobacteria</taxon>
        <taxon>Enterobacterales</taxon>
        <taxon>Enterobacteriaceae</taxon>
        <taxon>Escherichia</taxon>
    </lineage>
</organism>
<name>A0A376ZLT4_ECOLX</name>
<keyword evidence="1" id="KW-0812">Transmembrane</keyword>
<dbReference type="Proteomes" id="UP000255543">
    <property type="component" value="Unassembled WGS sequence"/>
</dbReference>
<gene>
    <name evidence="2" type="ORF">NCTC8179_01314</name>
</gene>
<feature type="transmembrane region" description="Helical" evidence="1">
    <location>
        <begin position="25"/>
        <end position="44"/>
    </location>
</feature>
<proteinExistence type="predicted"/>
<accession>A0A376ZLT4</accession>
<keyword evidence="1" id="KW-0472">Membrane</keyword>
<protein>
    <submittedName>
        <fullName evidence="2">Uncharacterized protein</fullName>
    </submittedName>
</protein>
<evidence type="ECO:0000256" key="1">
    <source>
        <dbReference type="SAM" id="Phobius"/>
    </source>
</evidence>
<keyword evidence="1" id="KW-1133">Transmembrane helix</keyword>
<reference evidence="2 3" key="1">
    <citation type="submission" date="2018-06" db="EMBL/GenBank/DDBJ databases">
        <authorList>
            <consortium name="Pathogen Informatics"/>
            <person name="Doyle S."/>
        </authorList>
    </citation>
    <scope>NUCLEOTIDE SEQUENCE [LARGE SCALE GENOMIC DNA]</scope>
    <source>
        <strain evidence="2 3">NCTC8179</strain>
    </source>
</reference>
<evidence type="ECO:0000313" key="2">
    <source>
        <dbReference type="EMBL" id="STK63971.1"/>
    </source>
</evidence>
<dbReference type="AlphaFoldDB" id="A0A376ZLT4"/>
<evidence type="ECO:0000313" key="3">
    <source>
        <dbReference type="Proteomes" id="UP000255543"/>
    </source>
</evidence>